<dbReference type="NCBIfam" id="TIGR00613">
    <property type="entry name" value="reco"/>
    <property type="match status" value="1"/>
</dbReference>
<evidence type="ECO:0000256" key="5">
    <source>
        <dbReference type="ARBA" id="ARBA00023172"/>
    </source>
</evidence>
<name>A0A0B4XQ60_9GAMM</name>
<dbReference type="SUPFAM" id="SSF50249">
    <property type="entry name" value="Nucleic acid-binding proteins"/>
    <property type="match status" value="1"/>
</dbReference>
<comment type="function">
    <text evidence="1 8">Involved in DNA repair and RecF pathway recombination.</text>
</comment>
<keyword evidence="4 8" id="KW-0227">DNA damage</keyword>
<evidence type="ECO:0000256" key="1">
    <source>
        <dbReference type="ARBA" id="ARBA00003065"/>
    </source>
</evidence>
<protein>
    <recommendedName>
        <fullName evidence="3 8">DNA repair protein RecO</fullName>
    </recommendedName>
    <alternativeName>
        <fullName evidence="7 8">Recombination protein O</fullName>
    </alternativeName>
</protein>
<evidence type="ECO:0000259" key="9">
    <source>
        <dbReference type="Pfam" id="PF11967"/>
    </source>
</evidence>
<evidence type="ECO:0000313" key="11">
    <source>
        <dbReference type="Proteomes" id="UP000006764"/>
    </source>
</evidence>
<evidence type="ECO:0000256" key="3">
    <source>
        <dbReference type="ARBA" id="ARBA00021310"/>
    </source>
</evidence>
<feature type="domain" description="DNA replication/recombination mediator RecO N-terminal" evidence="9">
    <location>
        <begin position="10"/>
        <end position="75"/>
    </location>
</feature>
<evidence type="ECO:0000256" key="6">
    <source>
        <dbReference type="ARBA" id="ARBA00023204"/>
    </source>
</evidence>
<keyword evidence="6 8" id="KW-0234">DNA repair</keyword>
<dbReference type="Pfam" id="PF11967">
    <property type="entry name" value="RecO_N"/>
    <property type="match status" value="1"/>
</dbReference>
<dbReference type="HAMAP" id="MF_00201">
    <property type="entry name" value="RecO"/>
    <property type="match status" value="1"/>
</dbReference>
<gene>
    <name evidence="8" type="primary">recO</name>
    <name evidence="10" type="ORF">S7S_12390</name>
</gene>
<dbReference type="GO" id="GO:0043590">
    <property type="term" value="C:bacterial nucleoid"/>
    <property type="evidence" value="ECO:0007669"/>
    <property type="project" value="TreeGrafter"/>
</dbReference>
<dbReference type="GO" id="GO:0006302">
    <property type="term" value="P:double-strand break repair"/>
    <property type="evidence" value="ECO:0007669"/>
    <property type="project" value="TreeGrafter"/>
</dbReference>
<dbReference type="SUPFAM" id="SSF57863">
    <property type="entry name" value="ArfGap/RecO-like zinc finger"/>
    <property type="match status" value="1"/>
</dbReference>
<proteinExistence type="inferred from homology"/>
<dbReference type="Gene3D" id="2.40.50.140">
    <property type="entry name" value="Nucleic acid-binding proteins"/>
    <property type="match status" value="1"/>
</dbReference>
<dbReference type="KEGG" id="apac:S7S_12390"/>
<dbReference type="InterPro" id="IPR003717">
    <property type="entry name" value="RecO"/>
</dbReference>
<evidence type="ECO:0000313" key="10">
    <source>
        <dbReference type="EMBL" id="AJD48890.1"/>
    </source>
</evidence>
<sequence length="222" mass="24429">MADRGSPLETAWVLHARPYRNSSLVLDMFSAGRGRLGVVARGGRRNHLLQPFRPLLVSFTGRGELLTIQQVESAGSTLPLAGRALYCGMYLNELLVRLLHRNDPHPGLMAPYEATLQALATDVPAQDVLLRHFELALLDELGYSFSLTEDATGMPLRPQQAYRFDPELGLVPAASGWPGNALLAMAAGDWQDDTRRVARDLLRAALAPHLGSRPLVSRELFR</sequence>
<dbReference type="RefSeq" id="WP_008738794.1">
    <property type="nucleotide sequence ID" value="NZ_CP004387.1"/>
</dbReference>
<dbReference type="Gene3D" id="1.20.1440.120">
    <property type="entry name" value="Recombination protein O, C-terminal domain"/>
    <property type="match status" value="1"/>
</dbReference>
<dbReference type="InterPro" id="IPR012340">
    <property type="entry name" value="NA-bd_OB-fold"/>
</dbReference>
<evidence type="ECO:0000256" key="2">
    <source>
        <dbReference type="ARBA" id="ARBA00007452"/>
    </source>
</evidence>
<dbReference type="InterPro" id="IPR022572">
    <property type="entry name" value="DNA_rep/recomb_RecO_N"/>
</dbReference>
<comment type="similarity">
    <text evidence="2 8">Belongs to the RecO family.</text>
</comment>
<evidence type="ECO:0000256" key="4">
    <source>
        <dbReference type="ARBA" id="ARBA00022763"/>
    </source>
</evidence>
<dbReference type="InterPro" id="IPR042242">
    <property type="entry name" value="RecO_C"/>
</dbReference>
<reference evidence="10 11" key="1">
    <citation type="journal article" date="2012" name="J. Bacteriol.">
        <title>Genome sequence of an alkane-degrading bacterium, Alcanivorax pacificus type strain W11-5, isolated from deep sea sediment.</title>
        <authorList>
            <person name="Lai Q."/>
            <person name="Shao Z."/>
        </authorList>
    </citation>
    <scope>NUCLEOTIDE SEQUENCE [LARGE SCALE GENOMIC DNA]</scope>
    <source>
        <strain evidence="10 11">W11-5</strain>
    </source>
</reference>
<dbReference type="OrthoDB" id="9804792at2"/>
<evidence type="ECO:0000256" key="7">
    <source>
        <dbReference type="ARBA" id="ARBA00033409"/>
    </source>
</evidence>
<dbReference type="PANTHER" id="PTHR33991">
    <property type="entry name" value="DNA REPAIR PROTEIN RECO"/>
    <property type="match status" value="1"/>
</dbReference>
<keyword evidence="5 8" id="KW-0233">DNA recombination</keyword>
<dbReference type="STRING" id="391936.S7S_12390"/>
<organism evidence="10 11">
    <name type="scientific">Isoalcanivorax pacificus W11-5</name>
    <dbReference type="NCBI Taxonomy" id="391936"/>
    <lineage>
        <taxon>Bacteria</taxon>
        <taxon>Pseudomonadati</taxon>
        <taxon>Pseudomonadota</taxon>
        <taxon>Gammaproteobacteria</taxon>
        <taxon>Oceanospirillales</taxon>
        <taxon>Alcanivoracaceae</taxon>
        <taxon>Isoalcanivorax</taxon>
    </lineage>
</organism>
<dbReference type="AlphaFoldDB" id="A0A0B4XQ60"/>
<keyword evidence="11" id="KW-1185">Reference proteome</keyword>
<accession>A0A0B4XQ60</accession>
<dbReference type="InterPro" id="IPR037278">
    <property type="entry name" value="ARFGAP/RecO"/>
</dbReference>
<dbReference type="HOGENOM" id="CLU_066645_1_0_6"/>
<dbReference type="PANTHER" id="PTHR33991:SF1">
    <property type="entry name" value="DNA REPAIR PROTEIN RECO"/>
    <property type="match status" value="1"/>
</dbReference>
<dbReference type="EMBL" id="CP004387">
    <property type="protein sequence ID" value="AJD48890.1"/>
    <property type="molecule type" value="Genomic_DNA"/>
</dbReference>
<evidence type="ECO:0000256" key="8">
    <source>
        <dbReference type="HAMAP-Rule" id="MF_00201"/>
    </source>
</evidence>
<dbReference type="GO" id="GO:0006310">
    <property type="term" value="P:DNA recombination"/>
    <property type="evidence" value="ECO:0007669"/>
    <property type="project" value="UniProtKB-UniRule"/>
</dbReference>
<dbReference type="Pfam" id="PF02565">
    <property type="entry name" value="RecO_C"/>
    <property type="match status" value="1"/>
</dbReference>
<dbReference type="Proteomes" id="UP000006764">
    <property type="component" value="Chromosome"/>
</dbReference>